<sequence>MIFGVFWAREVSFLFQGADPLLVPTEILHGHLHLEKAEIKNVFKDKGR</sequence>
<proteinExistence type="predicted"/>
<dbReference type="Proteomes" id="UP001225644">
    <property type="component" value="Unassembled WGS sequence"/>
</dbReference>
<evidence type="ECO:0000313" key="2">
    <source>
        <dbReference type="Proteomes" id="UP001225644"/>
    </source>
</evidence>
<dbReference type="EMBL" id="JAUSUX010000046">
    <property type="protein sequence ID" value="MDQ0287827.1"/>
    <property type="molecule type" value="Genomic_DNA"/>
</dbReference>
<organism evidence="1 2">
    <name type="scientific">Desulfofundulus luciae</name>
    <dbReference type="NCBI Taxonomy" id="74702"/>
    <lineage>
        <taxon>Bacteria</taxon>
        <taxon>Bacillati</taxon>
        <taxon>Bacillota</taxon>
        <taxon>Clostridia</taxon>
        <taxon>Eubacteriales</taxon>
        <taxon>Peptococcaceae</taxon>
        <taxon>Desulfofundulus</taxon>
    </lineage>
</organism>
<accession>A0ABU0B6F0</accession>
<evidence type="ECO:0000313" key="1">
    <source>
        <dbReference type="EMBL" id="MDQ0287827.1"/>
    </source>
</evidence>
<protein>
    <submittedName>
        <fullName evidence="1">Uncharacterized protein</fullName>
    </submittedName>
</protein>
<gene>
    <name evidence="1" type="ORF">J2Z49_002960</name>
</gene>
<name>A0ABU0B6F0_9FIRM</name>
<keyword evidence="2" id="KW-1185">Reference proteome</keyword>
<reference evidence="1 2" key="1">
    <citation type="submission" date="2023-07" db="EMBL/GenBank/DDBJ databases">
        <title>Genomic Encyclopedia of Type Strains, Phase IV (KMG-IV): sequencing the most valuable type-strain genomes for metagenomic binning, comparative biology and taxonomic classification.</title>
        <authorList>
            <person name="Goeker M."/>
        </authorList>
    </citation>
    <scope>NUCLEOTIDE SEQUENCE [LARGE SCALE GENOMIC DNA]</scope>
    <source>
        <strain evidence="1 2">DSM 12396</strain>
    </source>
</reference>
<comment type="caution">
    <text evidence="1">The sequence shown here is derived from an EMBL/GenBank/DDBJ whole genome shotgun (WGS) entry which is preliminary data.</text>
</comment>